<sequence>MREREERGGGGEQIAQDVVSGRIHLWTHLWRRRSKKTADEWAEELARSAADRPRFRSHGRRRRGRLPLSGAHRARRCKLRGVDHRFDSNVRPAVRSVSEAAVPTVVRLPVRWPTDRRMLSSSLALLVTLRPIIEPHHYGSPRDVQVVRRIDWLGDCCRLVRVKYLLKPAATGAPSVIVVAPLIDMLLLRACETLYSPIEGLLASSRLERGYRSNAIERPGTKACAVGRSQVLPCARGSARRSSADDVLHGGFVMRRCGD</sequence>
<dbReference type="AlphaFoldDB" id="A0A914URD1"/>
<organism evidence="1 2">
    <name type="scientific">Plectus sambesii</name>
    <dbReference type="NCBI Taxonomy" id="2011161"/>
    <lineage>
        <taxon>Eukaryota</taxon>
        <taxon>Metazoa</taxon>
        <taxon>Ecdysozoa</taxon>
        <taxon>Nematoda</taxon>
        <taxon>Chromadorea</taxon>
        <taxon>Plectida</taxon>
        <taxon>Plectina</taxon>
        <taxon>Plectoidea</taxon>
        <taxon>Plectidae</taxon>
        <taxon>Plectus</taxon>
    </lineage>
</organism>
<accession>A0A914URD1</accession>
<dbReference type="Proteomes" id="UP000887566">
    <property type="component" value="Unplaced"/>
</dbReference>
<evidence type="ECO:0000313" key="2">
    <source>
        <dbReference type="WBParaSite" id="PSAMB.scaffold11size140128.g75.t1"/>
    </source>
</evidence>
<proteinExistence type="predicted"/>
<name>A0A914URD1_9BILA</name>
<keyword evidence="1" id="KW-1185">Reference proteome</keyword>
<protein>
    <submittedName>
        <fullName evidence="2">Uncharacterized protein</fullName>
    </submittedName>
</protein>
<reference evidence="2" key="1">
    <citation type="submission" date="2022-11" db="UniProtKB">
        <authorList>
            <consortium name="WormBaseParasite"/>
        </authorList>
    </citation>
    <scope>IDENTIFICATION</scope>
</reference>
<evidence type="ECO:0000313" key="1">
    <source>
        <dbReference type="Proteomes" id="UP000887566"/>
    </source>
</evidence>
<dbReference type="WBParaSite" id="PSAMB.scaffold11size140128.g75.t1">
    <property type="protein sequence ID" value="PSAMB.scaffold11size140128.g75.t1"/>
    <property type="gene ID" value="PSAMB.scaffold11size140128.g75"/>
</dbReference>